<dbReference type="EMBL" id="JADKMY010000002">
    <property type="protein sequence ID" value="MBF4554039.1"/>
    <property type="molecule type" value="Genomic_DNA"/>
</dbReference>
<comment type="pathway">
    <text evidence="1 7 8">Carbohydrate degradation; glycolysis; D-glyceraldehyde 3-phosphate and glycerone phosphate from D-glucose: step 2/4.</text>
</comment>
<evidence type="ECO:0000313" key="10">
    <source>
        <dbReference type="Proteomes" id="UP000635902"/>
    </source>
</evidence>
<dbReference type="PROSITE" id="PS51463">
    <property type="entry name" value="P_GLUCOSE_ISOMERASE_3"/>
    <property type="match status" value="1"/>
</dbReference>
<gene>
    <name evidence="7 9" type="primary">pgi</name>
    <name evidence="9" type="ORF">IRY30_08140</name>
</gene>
<dbReference type="Gene3D" id="3.40.50.10490">
    <property type="entry name" value="Glucose-6-phosphate isomerase like protein, domain 1"/>
    <property type="match status" value="2"/>
</dbReference>
<dbReference type="InterPro" id="IPR023096">
    <property type="entry name" value="G6P_Isomerase_C"/>
</dbReference>
<keyword evidence="7" id="KW-0963">Cytoplasm</keyword>
<accession>A0ABR9ZL81</accession>
<dbReference type="CDD" id="cd05016">
    <property type="entry name" value="SIS_PGI_2"/>
    <property type="match status" value="1"/>
</dbReference>
<feature type="active site" evidence="7">
    <location>
        <position position="397"/>
    </location>
</feature>
<comment type="catalytic activity">
    <reaction evidence="6 7 8">
        <text>alpha-D-glucose 6-phosphate = beta-D-fructose 6-phosphate</text>
        <dbReference type="Rhea" id="RHEA:11816"/>
        <dbReference type="ChEBI" id="CHEBI:57634"/>
        <dbReference type="ChEBI" id="CHEBI:58225"/>
        <dbReference type="EC" id="5.3.1.9"/>
    </reaction>
</comment>
<comment type="pathway">
    <text evidence="7">Carbohydrate biosynthesis; gluconeogenesis.</text>
</comment>
<evidence type="ECO:0000256" key="2">
    <source>
        <dbReference type="ARBA" id="ARBA00006604"/>
    </source>
</evidence>
<comment type="function">
    <text evidence="7">Catalyzes the reversible isomerization of glucose-6-phosphate to fructose-6-phosphate.</text>
</comment>
<evidence type="ECO:0000256" key="6">
    <source>
        <dbReference type="ARBA" id="ARBA00029321"/>
    </source>
</evidence>
<comment type="caution">
    <text evidence="9">The sequence shown here is derived from an EMBL/GenBank/DDBJ whole genome shotgun (WGS) entry which is preliminary data.</text>
</comment>
<organism evidence="9 10">
    <name type="scientific">Corynebacterium suicordis DSM 45110</name>
    <dbReference type="NCBI Taxonomy" id="1121369"/>
    <lineage>
        <taxon>Bacteria</taxon>
        <taxon>Bacillati</taxon>
        <taxon>Actinomycetota</taxon>
        <taxon>Actinomycetes</taxon>
        <taxon>Mycobacteriales</taxon>
        <taxon>Corynebacteriaceae</taxon>
        <taxon>Corynebacterium</taxon>
    </lineage>
</organism>
<dbReference type="GO" id="GO:0004347">
    <property type="term" value="F:glucose-6-phosphate isomerase activity"/>
    <property type="evidence" value="ECO:0007669"/>
    <property type="project" value="UniProtKB-EC"/>
</dbReference>
<dbReference type="HAMAP" id="MF_00473">
    <property type="entry name" value="G6P_isomerase"/>
    <property type="match status" value="1"/>
</dbReference>
<evidence type="ECO:0000256" key="3">
    <source>
        <dbReference type="ARBA" id="ARBA00022432"/>
    </source>
</evidence>
<proteinExistence type="inferred from homology"/>
<protein>
    <recommendedName>
        <fullName evidence="7">Glucose-6-phosphate isomerase</fullName>
        <shortName evidence="7">GPI</shortName>
        <ecNumber evidence="7">5.3.1.9</ecNumber>
    </recommendedName>
    <alternativeName>
        <fullName evidence="7">Phosphoglucose isomerase</fullName>
        <shortName evidence="7">PGI</shortName>
    </alternativeName>
    <alternativeName>
        <fullName evidence="7">Phosphohexose isomerase</fullName>
        <shortName evidence="7">PHI</shortName>
    </alternativeName>
</protein>
<comment type="similarity">
    <text evidence="2 7 8">Belongs to the GPI family.</text>
</comment>
<evidence type="ECO:0000256" key="7">
    <source>
        <dbReference type="HAMAP-Rule" id="MF_00473"/>
    </source>
</evidence>
<dbReference type="PROSITE" id="PS00765">
    <property type="entry name" value="P_GLUCOSE_ISOMERASE_1"/>
    <property type="match status" value="1"/>
</dbReference>
<evidence type="ECO:0000256" key="8">
    <source>
        <dbReference type="RuleBase" id="RU000612"/>
    </source>
</evidence>
<feature type="active site" description="Proton donor" evidence="7">
    <location>
        <position position="366"/>
    </location>
</feature>
<sequence length="559" mass="61987">MTSSSATNTRDWETLEKQAKILHETTLRKLFADQPGRASDMTFDVGPLRVDLSKNLIDEQTFRVLTGMARDMGLEEYRAAMFEGQHVNVTEDRASLHTALRIPVDGEMTVDGQDIAADVHEVLGRMRDFARALRSGAWQGISKHTIKNVVNLGIGGSDLGPSMASKALRPYQTAGITPHFISNVDPTDLHAKLDGLDPESTLFVIASKSFTTSETLANAHAAKRWLIKELELLGVPTETEEEIRAITEKHFVAVSTNEEKVREFGIDPANMFGFWDWVGGRYSVDSAVGLTLMASIGPQDFMEFLEGFHAVDDHFRTEPLEMNVPVMMGLLGVWYTNFFDAESHAVLPYNQDLARFPAYLQQLTMESNGKSVRLDGSPVDLKTGEIYWGEAGTNGQHAFFQLLHQGTHLIPADFIGFVNSHNETLSADGETSMHDMLMSNFFAQTRVLAFGKTAEELREEGVDEKLIPHKVMPGNRPSTTILAEKLRPHTLGALIALYEHITFVQGVMWGINSFDQWGVELGKKQANDLLASVQGKETSDAGDSSTDSLIAHYRSLREQ</sequence>
<dbReference type="EC" id="5.3.1.9" evidence="7"/>
<dbReference type="Pfam" id="PF00342">
    <property type="entry name" value="PGI"/>
    <property type="match status" value="1"/>
</dbReference>
<dbReference type="PANTHER" id="PTHR11469:SF1">
    <property type="entry name" value="GLUCOSE-6-PHOSPHATE ISOMERASE"/>
    <property type="match status" value="1"/>
</dbReference>
<dbReference type="InterPro" id="IPR018189">
    <property type="entry name" value="Phosphoglucose_isomerase_CS"/>
</dbReference>
<keyword evidence="5 7" id="KW-0413">Isomerase</keyword>
<dbReference type="InterPro" id="IPR001672">
    <property type="entry name" value="G6P_Isomerase"/>
</dbReference>
<evidence type="ECO:0000256" key="5">
    <source>
        <dbReference type="ARBA" id="ARBA00023235"/>
    </source>
</evidence>
<dbReference type="Proteomes" id="UP000635902">
    <property type="component" value="Unassembled WGS sequence"/>
</dbReference>
<dbReference type="SUPFAM" id="SSF53697">
    <property type="entry name" value="SIS domain"/>
    <property type="match status" value="1"/>
</dbReference>
<reference evidence="9 10" key="1">
    <citation type="submission" date="2020-10" db="EMBL/GenBank/DDBJ databases">
        <title>Novel species in genus Corynebacterium.</title>
        <authorList>
            <person name="Zhang G."/>
        </authorList>
    </citation>
    <scope>NUCLEOTIDE SEQUENCE [LARGE SCALE GENOMIC DNA]</scope>
    <source>
        <strain evidence="9 10">DSM 45110</strain>
    </source>
</reference>
<comment type="subcellular location">
    <subcellularLocation>
        <location evidence="7">Cytoplasm</location>
    </subcellularLocation>
</comment>
<dbReference type="PROSITE" id="PS00174">
    <property type="entry name" value="P_GLUCOSE_ISOMERASE_2"/>
    <property type="match status" value="1"/>
</dbReference>
<keyword evidence="4 7" id="KW-0324">Glycolysis</keyword>
<dbReference type="PRINTS" id="PR00662">
    <property type="entry name" value="G6PISOMERASE"/>
</dbReference>
<feature type="active site" evidence="7">
    <location>
        <position position="523"/>
    </location>
</feature>
<dbReference type="InterPro" id="IPR035476">
    <property type="entry name" value="SIS_PGI_1"/>
</dbReference>
<evidence type="ECO:0000313" key="9">
    <source>
        <dbReference type="EMBL" id="MBF4554039.1"/>
    </source>
</evidence>
<name>A0ABR9ZL81_9CORY</name>
<keyword evidence="10" id="KW-1185">Reference proteome</keyword>
<dbReference type="Gene3D" id="1.10.1390.10">
    <property type="match status" value="1"/>
</dbReference>
<dbReference type="CDD" id="cd05015">
    <property type="entry name" value="SIS_PGI_1"/>
    <property type="match status" value="1"/>
</dbReference>
<dbReference type="PANTHER" id="PTHR11469">
    <property type="entry name" value="GLUCOSE-6-PHOSPHATE ISOMERASE"/>
    <property type="match status" value="1"/>
</dbReference>
<keyword evidence="3 7" id="KW-0312">Gluconeogenesis</keyword>
<dbReference type="InterPro" id="IPR046348">
    <property type="entry name" value="SIS_dom_sf"/>
</dbReference>
<dbReference type="InterPro" id="IPR035482">
    <property type="entry name" value="SIS_PGI_2"/>
</dbReference>
<evidence type="ECO:0000256" key="4">
    <source>
        <dbReference type="ARBA" id="ARBA00023152"/>
    </source>
</evidence>
<evidence type="ECO:0000256" key="1">
    <source>
        <dbReference type="ARBA" id="ARBA00004926"/>
    </source>
</evidence>
<dbReference type="NCBIfam" id="NF001211">
    <property type="entry name" value="PRK00179.1"/>
    <property type="match status" value="1"/>
</dbReference>